<reference evidence="6 7" key="1">
    <citation type="submission" date="2016-10" db="EMBL/GenBank/DDBJ databases">
        <title>Genome sequence of the basidiomycete white-rot fungus Trametes pubescens.</title>
        <authorList>
            <person name="Makela M.R."/>
            <person name="Granchi Z."/>
            <person name="Peng M."/>
            <person name="De Vries R.P."/>
            <person name="Grigoriev I."/>
            <person name="Riley R."/>
            <person name="Hilden K."/>
        </authorList>
    </citation>
    <scope>NUCLEOTIDE SEQUENCE [LARGE SCALE GENOMIC DNA]</scope>
    <source>
        <strain evidence="6 7">FBCC735</strain>
    </source>
</reference>
<evidence type="ECO:0000256" key="1">
    <source>
        <dbReference type="ARBA" id="ARBA00022884"/>
    </source>
</evidence>
<dbReference type="PROSITE" id="PS50142">
    <property type="entry name" value="RNASE_3_2"/>
    <property type="match status" value="1"/>
</dbReference>
<evidence type="ECO:0008006" key="8">
    <source>
        <dbReference type="Google" id="ProtNLM"/>
    </source>
</evidence>
<dbReference type="STRING" id="154538.A0A1M2V556"/>
<dbReference type="InterPro" id="IPR000999">
    <property type="entry name" value="RNase_III_dom"/>
</dbReference>
<evidence type="ECO:0000313" key="7">
    <source>
        <dbReference type="Proteomes" id="UP000184267"/>
    </source>
</evidence>
<dbReference type="Gene3D" id="1.10.1520.10">
    <property type="entry name" value="Ribonuclease III domain"/>
    <property type="match status" value="1"/>
</dbReference>
<dbReference type="Gene3D" id="3.30.160.20">
    <property type="match status" value="1"/>
</dbReference>
<feature type="compositionally biased region" description="Pro residues" evidence="3">
    <location>
        <begin position="244"/>
        <end position="264"/>
    </location>
</feature>
<feature type="domain" description="RNase III" evidence="5">
    <location>
        <begin position="72"/>
        <end position="189"/>
    </location>
</feature>
<dbReference type="SUPFAM" id="SSF69065">
    <property type="entry name" value="RNase III domain-like"/>
    <property type="match status" value="1"/>
</dbReference>
<dbReference type="GO" id="GO:0003723">
    <property type="term" value="F:RNA binding"/>
    <property type="evidence" value="ECO:0007669"/>
    <property type="project" value="UniProtKB-UniRule"/>
</dbReference>
<keyword evidence="7" id="KW-1185">Reference proteome</keyword>
<evidence type="ECO:0000259" key="4">
    <source>
        <dbReference type="PROSITE" id="PS50137"/>
    </source>
</evidence>
<dbReference type="SMART" id="SM00358">
    <property type="entry name" value="DSRM"/>
    <property type="match status" value="1"/>
</dbReference>
<feature type="region of interest" description="Disordered" evidence="3">
    <location>
        <begin position="242"/>
        <end position="264"/>
    </location>
</feature>
<protein>
    <recommendedName>
        <fullName evidence="8">DRBM domain-containing protein</fullName>
    </recommendedName>
</protein>
<evidence type="ECO:0000256" key="3">
    <source>
        <dbReference type="SAM" id="MobiDB-lite"/>
    </source>
</evidence>
<evidence type="ECO:0000259" key="5">
    <source>
        <dbReference type="PROSITE" id="PS50142"/>
    </source>
</evidence>
<feature type="region of interest" description="Disordered" evidence="3">
    <location>
        <begin position="1"/>
        <end position="72"/>
    </location>
</feature>
<dbReference type="OMA" id="YAMGWAP"/>
<dbReference type="InterPro" id="IPR014720">
    <property type="entry name" value="dsRBD_dom"/>
</dbReference>
<accession>A0A1M2V556</accession>
<name>A0A1M2V556_TRAPU</name>
<proteinExistence type="predicted"/>
<evidence type="ECO:0000313" key="6">
    <source>
        <dbReference type="EMBL" id="OJT02734.1"/>
    </source>
</evidence>
<keyword evidence="1 2" id="KW-0694">RNA-binding</keyword>
<dbReference type="GO" id="GO:0004525">
    <property type="term" value="F:ribonuclease III activity"/>
    <property type="evidence" value="ECO:0007669"/>
    <property type="project" value="InterPro"/>
</dbReference>
<dbReference type="SUPFAM" id="SSF54768">
    <property type="entry name" value="dsRNA-binding domain-like"/>
    <property type="match status" value="1"/>
</dbReference>
<dbReference type="AlphaFoldDB" id="A0A1M2V556"/>
<feature type="compositionally biased region" description="Low complexity" evidence="3">
    <location>
        <begin position="39"/>
        <end position="51"/>
    </location>
</feature>
<dbReference type="GO" id="GO:0006396">
    <property type="term" value="P:RNA processing"/>
    <property type="evidence" value="ECO:0007669"/>
    <property type="project" value="InterPro"/>
</dbReference>
<sequence>MTLGLGGTNGYSAAAPSEASTSNGASTTAAQSDFGTCTSPSAPAKSHSPSPNLKRSRSASVTMDPDLPPAPKIDGEAMLEVFVHRSMKFSGAPLNGDSPYGDGQRLQVLGDKVLEAAYTDVLFYKRPMLKADDLKQQVETQLQKDVESWVSGYRWRDKVRHTSSVDLSSPEETRILFNSYVGAVFVGGGYKAVRDWIGALVDPQAQPAAQSGLSPEPENKRVKVEPMGMGMGFVQPQASYWGQPPQPSMYGQPPPPPPPASAPPPLPMFNPLAPAQPHSAFLPLFNQTAQQRRLEVQYPAQFSGPAHAGRWTVLCLVNGIEKGQGTGPSKQLAKEEAARQAYHAMGWAPRE</sequence>
<feature type="compositionally biased region" description="Low complexity" evidence="3">
    <location>
        <begin position="17"/>
        <end position="32"/>
    </location>
</feature>
<dbReference type="EMBL" id="MNAD01001650">
    <property type="protein sequence ID" value="OJT02734.1"/>
    <property type="molecule type" value="Genomic_DNA"/>
</dbReference>
<comment type="caution">
    <text evidence="6">The sequence shown here is derived from an EMBL/GenBank/DDBJ whole genome shotgun (WGS) entry which is preliminary data.</text>
</comment>
<gene>
    <name evidence="6" type="ORF">TRAPUB_6728</name>
</gene>
<feature type="domain" description="DRBM" evidence="4">
    <location>
        <begin position="280"/>
        <end position="347"/>
    </location>
</feature>
<dbReference type="OrthoDB" id="2392202at2759"/>
<dbReference type="PROSITE" id="PS50137">
    <property type="entry name" value="DS_RBD"/>
    <property type="match status" value="1"/>
</dbReference>
<organism evidence="6 7">
    <name type="scientific">Trametes pubescens</name>
    <name type="common">White-rot fungus</name>
    <dbReference type="NCBI Taxonomy" id="154538"/>
    <lineage>
        <taxon>Eukaryota</taxon>
        <taxon>Fungi</taxon>
        <taxon>Dikarya</taxon>
        <taxon>Basidiomycota</taxon>
        <taxon>Agaricomycotina</taxon>
        <taxon>Agaricomycetes</taxon>
        <taxon>Polyporales</taxon>
        <taxon>Polyporaceae</taxon>
        <taxon>Trametes</taxon>
    </lineage>
</organism>
<dbReference type="Pfam" id="PF00035">
    <property type="entry name" value="dsrm"/>
    <property type="match status" value="1"/>
</dbReference>
<dbReference type="InterPro" id="IPR036389">
    <property type="entry name" value="RNase_III_sf"/>
</dbReference>
<dbReference type="Proteomes" id="UP000184267">
    <property type="component" value="Unassembled WGS sequence"/>
</dbReference>
<feature type="region of interest" description="Disordered" evidence="3">
    <location>
        <begin position="324"/>
        <end position="351"/>
    </location>
</feature>
<evidence type="ECO:0000256" key="2">
    <source>
        <dbReference type="PROSITE-ProRule" id="PRU00266"/>
    </source>
</evidence>